<accession>A0A9P0PZQ9</accession>
<dbReference type="EMBL" id="CAKOFQ010007391">
    <property type="protein sequence ID" value="CAH2000142.1"/>
    <property type="molecule type" value="Genomic_DNA"/>
</dbReference>
<protein>
    <submittedName>
        <fullName evidence="1">Uncharacterized protein</fullName>
    </submittedName>
</protein>
<organism evidence="1 2">
    <name type="scientific">Acanthoscelides obtectus</name>
    <name type="common">Bean weevil</name>
    <name type="synonym">Bruchus obtectus</name>
    <dbReference type="NCBI Taxonomy" id="200917"/>
    <lineage>
        <taxon>Eukaryota</taxon>
        <taxon>Metazoa</taxon>
        <taxon>Ecdysozoa</taxon>
        <taxon>Arthropoda</taxon>
        <taxon>Hexapoda</taxon>
        <taxon>Insecta</taxon>
        <taxon>Pterygota</taxon>
        <taxon>Neoptera</taxon>
        <taxon>Endopterygota</taxon>
        <taxon>Coleoptera</taxon>
        <taxon>Polyphaga</taxon>
        <taxon>Cucujiformia</taxon>
        <taxon>Chrysomeloidea</taxon>
        <taxon>Chrysomelidae</taxon>
        <taxon>Bruchinae</taxon>
        <taxon>Bruchini</taxon>
        <taxon>Acanthoscelides</taxon>
    </lineage>
</organism>
<evidence type="ECO:0000313" key="1">
    <source>
        <dbReference type="EMBL" id="CAH2000142.1"/>
    </source>
</evidence>
<evidence type="ECO:0000313" key="2">
    <source>
        <dbReference type="Proteomes" id="UP001152888"/>
    </source>
</evidence>
<comment type="caution">
    <text evidence="1">The sequence shown here is derived from an EMBL/GenBank/DDBJ whole genome shotgun (WGS) entry which is preliminary data.</text>
</comment>
<reference evidence="1" key="1">
    <citation type="submission" date="2022-03" db="EMBL/GenBank/DDBJ databases">
        <authorList>
            <person name="Sayadi A."/>
        </authorList>
    </citation>
    <scope>NUCLEOTIDE SEQUENCE</scope>
</reference>
<sequence>MKSRVLRNTGWSTYALSYYVKRWSKDISSVNLRTIFS</sequence>
<keyword evidence="2" id="KW-1185">Reference proteome</keyword>
<proteinExistence type="predicted"/>
<name>A0A9P0PZQ9_ACAOB</name>
<dbReference type="AlphaFoldDB" id="A0A9P0PZQ9"/>
<gene>
    <name evidence="1" type="ORF">ACAOBT_LOCUS25376</name>
</gene>
<dbReference type="Proteomes" id="UP001152888">
    <property type="component" value="Unassembled WGS sequence"/>
</dbReference>